<dbReference type="Proteomes" id="UP000321570">
    <property type="component" value="Unassembled WGS sequence"/>
</dbReference>
<evidence type="ECO:0000313" key="2">
    <source>
        <dbReference type="Proteomes" id="UP000321570"/>
    </source>
</evidence>
<name>A0A564Y3W6_HYMDI</name>
<keyword evidence="2" id="KW-1185">Reference proteome</keyword>
<accession>A0A564Y3W6</accession>
<dbReference type="EMBL" id="CABIJS010000077">
    <property type="protein sequence ID" value="VUZ41992.1"/>
    <property type="molecule type" value="Genomic_DNA"/>
</dbReference>
<gene>
    <name evidence="1" type="ORF">WMSIL1_LOCUS2812</name>
</gene>
<organism evidence="1 2">
    <name type="scientific">Hymenolepis diminuta</name>
    <name type="common">Rat tapeworm</name>
    <dbReference type="NCBI Taxonomy" id="6216"/>
    <lineage>
        <taxon>Eukaryota</taxon>
        <taxon>Metazoa</taxon>
        <taxon>Spiralia</taxon>
        <taxon>Lophotrochozoa</taxon>
        <taxon>Platyhelminthes</taxon>
        <taxon>Cestoda</taxon>
        <taxon>Eucestoda</taxon>
        <taxon>Cyclophyllidea</taxon>
        <taxon>Hymenolepididae</taxon>
        <taxon>Hymenolepis</taxon>
    </lineage>
</organism>
<reference evidence="1 2" key="1">
    <citation type="submission" date="2019-07" db="EMBL/GenBank/DDBJ databases">
        <authorList>
            <person name="Jastrzebski P J."/>
            <person name="Paukszto L."/>
            <person name="Jastrzebski P J."/>
        </authorList>
    </citation>
    <scope>NUCLEOTIDE SEQUENCE [LARGE SCALE GENOMIC DNA]</scope>
    <source>
        <strain evidence="1 2">WMS-il1</strain>
    </source>
</reference>
<proteinExistence type="predicted"/>
<sequence>MMLRDIKQKRDNAVSMDDFNYRPGLDTYRNYSNTIGRFPDSMKITENKLGPLLLIPSFKIRTKDDLSGTIQELFEKWIVGVVGAEIGKQYSTKRLKLEGELECQVWYGD</sequence>
<dbReference type="AlphaFoldDB" id="A0A564Y3W6"/>
<protein>
    <submittedName>
        <fullName evidence="1">Uncharacterized protein</fullName>
    </submittedName>
</protein>
<evidence type="ECO:0000313" key="1">
    <source>
        <dbReference type="EMBL" id="VUZ41992.1"/>
    </source>
</evidence>